<evidence type="ECO:0000256" key="5">
    <source>
        <dbReference type="ARBA" id="ARBA00022982"/>
    </source>
</evidence>
<dbReference type="AlphaFoldDB" id="X5H420"/>
<evidence type="ECO:0000313" key="7">
    <source>
        <dbReference type="EMBL" id="AHX11316.1"/>
    </source>
</evidence>
<dbReference type="GO" id="GO:0016020">
    <property type="term" value="C:membrane"/>
    <property type="evidence" value="ECO:0007669"/>
    <property type="project" value="UniProtKB-SubCell"/>
</dbReference>
<dbReference type="KEGG" id="nhm:NHE_0364"/>
<evidence type="ECO:0000256" key="6">
    <source>
        <dbReference type="ARBA" id="ARBA00023136"/>
    </source>
</evidence>
<protein>
    <recommendedName>
        <fullName evidence="9">ETC complex I subunit conserved region family protein</fullName>
    </recommendedName>
</protein>
<dbReference type="GO" id="GO:0022900">
    <property type="term" value="P:electron transport chain"/>
    <property type="evidence" value="ECO:0007669"/>
    <property type="project" value="InterPro"/>
</dbReference>
<keyword evidence="6" id="KW-0472">Membrane</keyword>
<dbReference type="OrthoDB" id="9799572at2"/>
<keyword evidence="4" id="KW-0809">Transit peptide</keyword>
<keyword evidence="5" id="KW-0249">Electron transport</keyword>
<keyword evidence="8" id="KW-1185">Reference proteome</keyword>
<evidence type="ECO:0000256" key="4">
    <source>
        <dbReference type="ARBA" id="ARBA00022946"/>
    </source>
</evidence>
<dbReference type="InterPro" id="IPR006885">
    <property type="entry name" value="NADH_UbQ_FeS_4_mit-like"/>
</dbReference>
<dbReference type="InterPro" id="IPR038532">
    <property type="entry name" value="NDUFS4-like_sf"/>
</dbReference>
<evidence type="ECO:0000256" key="2">
    <source>
        <dbReference type="ARBA" id="ARBA00022448"/>
    </source>
</evidence>
<keyword evidence="2" id="KW-0813">Transport</keyword>
<dbReference type="STRING" id="1286528.NHE_0364"/>
<evidence type="ECO:0000313" key="8">
    <source>
        <dbReference type="Proteomes" id="UP000023755"/>
    </source>
</evidence>
<accession>X5H420</accession>
<dbReference type="Pfam" id="PF04800">
    <property type="entry name" value="NDUS4"/>
    <property type="match status" value="1"/>
</dbReference>
<organism evidence="7 8">
    <name type="scientific">Neorickettsia helminthoeca str. Oregon</name>
    <dbReference type="NCBI Taxonomy" id="1286528"/>
    <lineage>
        <taxon>Bacteria</taxon>
        <taxon>Pseudomonadati</taxon>
        <taxon>Pseudomonadota</taxon>
        <taxon>Alphaproteobacteria</taxon>
        <taxon>Rickettsiales</taxon>
        <taxon>Anaplasmataceae</taxon>
        <taxon>Neorickettsia</taxon>
    </lineage>
</organism>
<evidence type="ECO:0008006" key="9">
    <source>
        <dbReference type="Google" id="ProtNLM"/>
    </source>
</evidence>
<reference evidence="7 8" key="1">
    <citation type="submission" date="2014-03" db="EMBL/GenBank/DDBJ databases">
        <title>Sequencing and Comparison of Genomes and Transcriptome Profiles of Human Ehrlichiosis Agents.</title>
        <authorList>
            <person name="Lin M."/>
            <person name="Daugherty S.C."/>
            <person name="Nagaraj S."/>
            <person name="Cheng Z."/>
            <person name="Xiong Q."/>
            <person name="Lin F.-Y."/>
            <person name="Sengamalay N."/>
            <person name="Ott S."/>
            <person name="Godinez A."/>
            <person name="Tallon L.J."/>
            <person name="Sadzewicz L."/>
            <person name="Fraser C.M."/>
            <person name="Dunning Hotopp J.C."/>
            <person name="Rikihisa Y."/>
        </authorList>
    </citation>
    <scope>NUCLEOTIDE SEQUENCE [LARGE SCALE GENOMIC DNA]</scope>
    <source>
        <strain evidence="7 8">Oregon</strain>
    </source>
</reference>
<evidence type="ECO:0000256" key="3">
    <source>
        <dbReference type="ARBA" id="ARBA00022660"/>
    </source>
</evidence>
<evidence type="ECO:0000256" key="1">
    <source>
        <dbReference type="ARBA" id="ARBA00004370"/>
    </source>
</evidence>
<dbReference type="EMBL" id="CP007481">
    <property type="protein sequence ID" value="AHX11316.1"/>
    <property type="molecule type" value="Genomic_DNA"/>
</dbReference>
<dbReference type="Proteomes" id="UP000023755">
    <property type="component" value="Chromosome"/>
</dbReference>
<dbReference type="Gene3D" id="3.30.160.190">
    <property type="entry name" value="atu1810 like domain"/>
    <property type="match status" value="1"/>
</dbReference>
<name>X5H420_9RICK</name>
<dbReference type="HOGENOM" id="CLU_077196_4_1_5"/>
<proteinExistence type="predicted"/>
<keyword evidence="3" id="KW-0679">Respiratory chain</keyword>
<comment type="subcellular location">
    <subcellularLocation>
        <location evidence="1">Membrane</location>
    </subcellularLocation>
</comment>
<gene>
    <name evidence="7" type="ORF">NHE_0364</name>
</gene>
<sequence length="92" mass="10596">MRSAVIYMPSASVVQSGRGKRKWVLKFVSRRGKYQEALMGWVGSFETNSQVSLEFSTLESAESYAKRNGIPYNVIYPQESHMRFKSYADNFK</sequence>